<organism evidence="6 7">
    <name type="scientific">Orchesella dallaii</name>
    <dbReference type="NCBI Taxonomy" id="48710"/>
    <lineage>
        <taxon>Eukaryota</taxon>
        <taxon>Metazoa</taxon>
        <taxon>Ecdysozoa</taxon>
        <taxon>Arthropoda</taxon>
        <taxon>Hexapoda</taxon>
        <taxon>Collembola</taxon>
        <taxon>Entomobryomorpha</taxon>
        <taxon>Entomobryoidea</taxon>
        <taxon>Orchesellidae</taxon>
        <taxon>Orchesellinae</taxon>
        <taxon>Orchesella</taxon>
    </lineage>
</organism>
<dbReference type="InterPro" id="IPR014784">
    <property type="entry name" value="Cu2_ascorb_mOase-like_C"/>
</dbReference>
<evidence type="ECO:0000259" key="5">
    <source>
        <dbReference type="PROSITE" id="PS50836"/>
    </source>
</evidence>
<dbReference type="EMBL" id="CAXLJM020000148">
    <property type="protein sequence ID" value="CAL8141876.1"/>
    <property type="molecule type" value="Genomic_DNA"/>
</dbReference>
<dbReference type="PRINTS" id="PR00767">
    <property type="entry name" value="DBMONOXGNASE"/>
</dbReference>
<evidence type="ECO:0000256" key="3">
    <source>
        <dbReference type="ARBA" id="ARBA00023180"/>
    </source>
</evidence>
<dbReference type="Proteomes" id="UP001642540">
    <property type="component" value="Unassembled WGS sequence"/>
</dbReference>
<dbReference type="PROSITE" id="PS50836">
    <property type="entry name" value="DOMON"/>
    <property type="match status" value="1"/>
</dbReference>
<dbReference type="InterPro" id="IPR028460">
    <property type="entry name" value="Tbh/DBH"/>
</dbReference>
<comment type="similarity">
    <text evidence="1">Belongs to the copper type II ascorbate-dependent monooxygenase family.</text>
</comment>
<gene>
    <name evidence="6" type="ORF">ODALV1_LOCUS28883</name>
</gene>
<reference evidence="6 7" key="1">
    <citation type="submission" date="2024-08" db="EMBL/GenBank/DDBJ databases">
        <authorList>
            <person name="Cucini C."/>
            <person name="Frati F."/>
        </authorList>
    </citation>
    <scope>NUCLEOTIDE SEQUENCE [LARGE SCALE GENOMIC DNA]</scope>
</reference>
<dbReference type="InterPro" id="IPR005018">
    <property type="entry name" value="DOMON_domain"/>
</dbReference>
<evidence type="ECO:0000313" key="6">
    <source>
        <dbReference type="EMBL" id="CAL8141876.1"/>
    </source>
</evidence>
<dbReference type="Gene3D" id="2.60.120.310">
    <property type="entry name" value="Copper type II, ascorbate-dependent monooxygenase, N-terminal domain"/>
    <property type="match status" value="1"/>
</dbReference>
<dbReference type="CDD" id="cd09631">
    <property type="entry name" value="DOMON_DOH"/>
    <property type="match status" value="1"/>
</dbReference>
<protein>
    <recommendedName>
        <fullName evidence="5">DOMON domain-containing protein</fullName>
    </recommendedName>
</protein>
<sequence length="566" mass="65634">MTKMRCVIFNSVKWVVFTLFLQVRQHRCQSTADFCFRRLEHLGNLKLEWMVDSAKEIITFDIVIEAKQRFGIGFSATENLSMSDFVFCATHENGSRYLLDATIHVDGESVSFRGDVQQDYHLINTVRYGKYDIVQFSRKWNTSDVNDFPFNLNLAHVVWLNAASLETSTVKDFEIFKIYLLDPSSPQNDASLKTWKTFRYMKIPTRTTSYWCTVHKPELTLKQKHHVVGFKTQFSNDAAKRHTHHIVLYKCNPTSPSFNAKATFDHLANGDGDECYYTKQQKIPVNYCRALMYVWAYGGKDFYLPSNAGFPIGESEDEYYLLETHYDNPESLSNLEFGVGLELFYTDTLRSHDAGLFMTGYDISPSLILPPKSEDVMISGHCASYCTRKFIPNSGINIFSALLHSHMSGRKMRLYHTNENKSMSRVIYDDNYKFDFQQTRLLHNERKLSRGDNLIMQCYYNTKWKNGTTFGGFSTRDEMCLAFIWYYPKIPNFNACVSGLSLESTLKNFGIENVMLDSSKDVWEWVVTKPINFANRTLQDVMDNEISWDDNNQSNLYQMAHQENSC</sequence>
<proteinExistence type="inferred from homology"/>
<keyword evidence="2" id="KW-1015">Disulfide bond</keyword>
<feature type="chain" id="PRO_5047318422" description="DOMON domain-containing protein" evidence="4">
    <location>
        <begin position="29"/>
        <end position="566"/>
    </location>
</feature>
<comment type="caution">
    <text evidence="6">The sequence shown here is derived from an EMBL/GenBank/DDBJ whole genome shotgun (WGS) entry which is preliminary data.</text>
</comment>
<evidence type="ECO:0000256" key="4">
    <source>
        <dbReference type="SAM" id="SignalP"/>
    </source>
</evidence>
<keyword evidence="4" id="KW-0732">Signal</keyword>
<dbReference type="Pfam" id="PF03351">
    <property type="entry name" value="DOMON"/>
    <property type="match status" value="1"/>
</dbReference>
<dbReference type="InterPro" id="IPR000323">
    <property type="entry name" value="Cu2_ascorb_mOase_N"/>
</dbReference>
<feature type="domain" description="DOMON" evidence="5">
    <location>
        <begin position="43"/>
        <end position="162"/>
    </location>
</feature>
<feature type="signal peptide" evidence="4">
    <location>
        <begin position="1"/>
        <end position="28"/>
    </location>
</feature>
<dbReference type="InterPro" id="IPR008977">
    <property type="entry name" value="PHM/PNGase_F_dom_sf"/>
</dbReference>
<evidence type="ECO:0000256" key="2">
    <source>
        <dbReference type="ARBA" id="ARBA00023157"/>
    </source>
</evidence>
<dbReference type="Pfam" id="PF03712">
    <property type="entry name" value="Cu2_monoox_C"/>
    <property type="match status" value="1"/>
</dbReference>
<dbReference type="InterPro" id="IPR024548">
    <property type="entry name" value="Cu2_monoox_C"/>
</dbReference>
<dbReference type="Pfam" id="PF01082">
    <property type="entry name" value="Cu2_monooxygen"/>
    <property type="match status" value="1"/>
</dbReference>
<dbReference type="InterPro" id="IPR000945">
    <property type="entry name" value="DBH-like"/>
</dbReference>
<dbReference type="PANTHER" id="PTHR10157">
    <property type="entry name" value="DOPAMINE BETA HYDROXYLASE RELATED"/>
    <property type="match status" value="1"/>
</dbReference>
<dbReference type="SUPFAM" id="SSF49742">
    <property type="entry name" value="PHM/PNGase F"/>
    <property type="match status" value="2"/>
</dbReference>
<evidence type="ECO:0000313" key="7">
    <source>
        <dbReference type="Proteomes" id="UP001642540"/>
    </source>
</evidence>
<dbReference type="InterPro" id="IPR036939">
    <property type="entry name" value="Cu2_ascorb_mOase_N_sf"/>
</dbReference>
<name>A0ABP1S2P8_9HEXA</name>
<dbReference type="PANTHER" id="PTHR10157:SF23">
    <property type="entry name" value="MOXD1 HOMOLOG 1"/>
    <property type="match status" value="1"/>
</dbReference>
<accession>A0ABP1S2P8</accession>
<evidence type="ECO:0000256" key="1">
    <source>
        <dbReference type="ARBA" id="ARBA00010676"/>
    </source>
</evidence>
<keyword evidence="3" id="KW-0325">Glycoprotein</keyword>
<dbReference type="Gene3D" id="2.60.120.230">
    <property type="match status" value="1"/>
</dbReference>
<dbReference type="InterPro" id="IPR045266">
    <property type="entry name" value="DOH_DOMON"/>
</dbReference>
<keyword evidence="7" id="KW-1185">Reference proteome</keyword>